<protein>
    <recommendedName>
        <fullName evidence="4">Secreted protein</fullName>
    </recommendedName>
</protein>
<keyword evidence="1" id="KW-0732">Signal</keyword>
<dbReference type="EMBL" id="CAMPGE010008718">
    <property type="protein sequence ID" value="CAI2367606.1"/>
    <property type="molecule type" value="Genomic_DNA"/>
</dbReference>
<accession>A0AAD1UGP4</accession>
<proteinExistence type="predicted"/>
<evidence type="ECO:0000256" key="1">
    <source>
        <dbReference type="SAM" id="SignalP"/>
    </source>
</evidence>
<evidence type="ECO:0008006" key="4">
    <source>
        <dbReference type="Google" id="ProtNLM"/>
    </source>
</evidence>
<comment type="caution">
    <text evidence="2">The sequence shown here is derived from an EMBL/GenBank/DDBJ whole genome shotgun (WGS) entry which is preliminary data.</text>
</comment>
<gene>
    <name evidence="2" type="ORF">ECRASSUSDP1_LOCUS8894</name>
</gene>
<feature type="signal peptide" evidence="1">
    <location>
        <begin position="1"/>
        <end position="22"/>
    </location>
</feature>
<reference evidence="2" key="1">
    <citation type="submission" date="2023-07" db="EMBL/GenBank/DDBJ databases">
        <authorList>
            <consortium name="AG Swart"/>
            <person name="Singh M."/>
            <person name="Singh A."/>
            <person name="Seah K."/>
            <person name="Emmerich C."/>
        </authorList>
    </citation>
    <scope>NUCLEOTIDE SEQUENCE</scope>
    <source>
        <strain evidence="2">DP1</strain>
    </source>
</reference>
<keyword evidence="3" id="KW-1185">Reference proteome</keyword>
<name>A0AAD1UGP4_EUPCR</name>
<evidence type="ECO:0000313" key="3">
    <source>
        <dbReference type="Proteomes" id="UP001295684"/>
    </source>
</evidence>
<dbReference type="Proteomes" id="UP001295684">
    <property type="component" value="Unassembled WGS sequence"/>
</dbReference>
<evidence type="ECO:0000313" key="2">
    <source>
        <dbReference type="EMBL" id="CAI2367606.1"/>
    </source>
</evidence>
<organism evidence="2 3">
    <name type="scientific">Euplotes crassus</name>
    <dbReference type="NCBI Taxonomy" id="5936"/>
    <lineage>
        <taxon>Eukaryota</taxon>
        <taxon>Sar</taxon>
        <taxon>Alveolata</taxon>
        <taxon>Ciliophora</taxon>
        <taxon>Intramacronucleata</taxon>
        <taxon>Spirotrichea</taxon>
        <taxon>Hypotrichia</taxon>
        <taxon>Euplotida</taxon>
        <taxon>Euplotidae</taxon>
        <taxon>Moneuplotes</taxon>
    </lineage>
</organism>
<sequence>MLFLWIECFFCSFIKIVRRLSALNPGHLIRYNLFSVCFDTKSWLSRASEIWSISKRSSCNAGKLDLGNNCLAFSKYILSHLQRYNFVRCG</sequence>
<feature type="chain" id="PRO_5042251198" description="Secreted protein" evidence="1">
    <location>
        <begin position="23"/>
        <end position="90"/>
    </location>
</feature>
<dbReference type="AlphaFoldDB" id="A0AAD1UGP4"/>